<feature type="compositionally biased region" description="Polar residues" evidence="1">
    <location>
        <begin position="90"/>
        <end position="99"/>
    </location>
</feature>
<dbReference type="PANTHER" id="PTHR33144">
    <property type="entry name" value="OS10G0409366 PROTEIN-RELATED"/>
    <property type="match status" value="1"/>
</dbReference>
<evidence type="ECO:0000256" key="1">
    <source>
        <dbReference type="SAM" id="MobiDB-lite"/>
    </source>
</evidence>
<dbReference type="Proteomes" id="UP000306102">
    <property type="component" value="Unassembled WGS sequence"/>
</dbReference>
<reference evidence="2 3" key="1">
    <citation type="journal article" date="2018" name="Proc. Natl. Acad. Sci. U.S.A.">
        <title>Draft genome sequence of Camellia sinensis var. sinensis provides insights into the evolution of the tea genome and tea quality.</title>
        <authorList>
            <person name="Wei C."/>
            <person name="Yang H."/>
            <person name="Wang S."/>
            <person name="Zhao J."/>
            <person name="Liu C."/>
            <person name="Gao L."/>
            <person name="Xia E."/>
            <person name="Lu Y."/>
            <person name="Tai Y."/>
            <person name="She G."/>
            <person name="Sun J."/>
            <person name="Cao H."/>
            <person name="Tong W."/>
            <person name="Gao Q."/>
            <person name="Li Y."/>
            <person name="Deng W."/>
            <person name="Jiang X."/>
            <person name="Wang W."/>
            <person name="Chen Q."/>
            <person name="Zhang S."/>
            <person name="Li H."/>
            <person name="Wu J."/>
            <person name="Wang P."/>
            <person name="Li P."/>
            <person name="Shi C."/>
            <person name="Zheng F."/>
            <person name="Jian J."/>
            <person name="Huang B."/>
            <person name="Shan D."/>
            <person name="Shi M."/>
            <person name="Fang C."/>
            <person name="Yue Y."/>
            <person name="Li F."/>
            <person name="Li D."/>
            <person name="Wei S."/>
            <person name="Han B."/>
            <person name="Jiang C."/>
            <person name="Yin Y."/>
            <person name="Xia T."/>
            <person name="Zhang Z."/>
            <person name="Bennetzen J.L."/>
            <person name="Zhao S."/>
            <person name="Wan X."/>
        </authorList>
    </citation>
    <scope>NUCLEOTIDE SEQUENCE [LARGE SCALE GENOMIC DNA]</scope>
    <source>
        <strain evidence="3">cv. Shuchazao</strain>
        <tissue evidence="2">Leaf</tissue>
    </source>
</reference>
<dbReference type="AlphaFoldDB" id="A0A4V3WMK6"/>
<dbReference type="Pfam" id="PF03004">
    <property type="entry name" value="Transposase_24"/>
    <property type="match status" value="1"/>
</dbReference>
<keyword evidence="3" id="KW-1185">Reference proteome</keyword>
<dbReference type="EMBL" id="SDRB02008801">
    <property type="protein sequence ID" value="THG09007.1"/>
    <property type="molecule type" value="Genomic_DNA"/>
</dbReference>
<gene>
    <name evidence="2" type="ORF">TEA_026912</name>
</gene>
<evidence type="ECO:0000313" key="2">
    <source>
        <dbReference type="EMBL" id="THG09007.1"/>
    </source>
</evidence>
<feature type="compositionally biased region" description="Low complexity" evidence="1">
    <location>
        <begin position="106"/>
        <end position="123"/>
    </location>
</feature>
<accession>A0A4V3WMK6</accession>
<dbReference type="InterPro" id="IPR004252">
    <property type="entry name" value="Probable_transposase_24"/>
</dbReference>
<name>A0A4V3WMK6_CAMSN</name>
<organism evidence="2 3">
    <name type="scientific">Camellia sinensis var. sinensis</name>
    <name type="common">China tea</name>
    <dbReference type="NCBI Taxonomy" id="542762"/>
    <lineage>
        <taxon>Eukaryota</taxon>
        <taxon>Viridiplantae</taxon>
        <taxon>Streptophyta</taxon>
        <taxon>Embryophyta</taxon>
        <taxon>Tracheophyta</taxon>
        <taxon>Spermatophyta</taxon>
        <taxon>Magnoliopsida</taxon>
        <taxon>eudicotyledons</taxon>
        <taxon>Gunneridae</taxon>
        <taxon>Pentapetalae</taxon>
        <taxon>asterids</taxon>
        <taxon>Ericales</taxon>
        <taxon>Theaceae</taxon>
        <taxon>Camellia</taxon>
    </lineage>
</organism>
<evidence type="ECO:0000313" key="3">
    <source>
        <dbReference type="Proteomes" id="UP000306102"/>
    </source>
</evidence>
<dbReference type="PANTHER" id="PTHR33144:SF25">
    <property type="entry name" value="DUF4216 DOMAIN-CONTAINING PROTEIN"/>
    <property type="match status" value="1"/>
</dbReference>
<sequence>MPRVDDHQLWREHFETFHIWFKEHIIMGRKRKPDHPRRMMSDVLHNRTSVAPPSEEASHRPLSEGPLVAPQQLPCTQPPHLPSVRPPSVAPQQLSSSAYEPSADPSTSSQPTSGHVSSSSTSTRRGRGCAKGIKEWGTGKKLDIQFDGNYCPIGDNVAKLTTQLGIIVRNEEYKPICMKNCNSIWKNHKNKLKANQWEQLVEYWRTSDAEKIASRNAKNRRAHGIAHTTGRTTFSQIRHEMTSKGESTDKMNVRLMIRRVDDPEDEFNCQLSMLPEDGRTLEARNAIFHELIGHDGHGYCRTYERIMPRRAVYKDGAGPSQSTPQSSTIDQITQKVRAELRDKLREELRAEFSTHLQQMRAEMMVLVSQGASVDPNRQVPDASSGHRAFRESAEDENPYTPPPEDQTGLVRAGFCTKLGTHEGVGTRDLWEKTGLKSGSWFETLAFFESAIALSPKFCDRLYSSIPVKLLPLLQLSSDLGEYRSGFILSVEETAGAGLGSRMMVNACEGINQQILNAEQLINKVNEEEGELLMGT</sequence>
<protein>
    <submittedName>
        <fullName evidence="2">Uncharacterized protein</fullName>
    </submittedName>
</protein>
<proteinExistence type="predicted"/>
<comment type="caution">
    <text evidence="2">The sequence shown here is derived from an EMBL/GenBank/DDBJ whole genome shotgun (WGS) entry which is preliminary data.</text>
</comment>
<feature type="region of interest" description="Disordered" evidence="1">
    <location>
        <begin position="375"/>
        <end position="408"/>
    </location>
</feature>
<feature type="compositionally biased region" description="Pro residues" evidence="1">
    <location>
        <begin position="76"/>
        <end position="89"/>
    </location>
</feature>
<feature type="region of interest" description="Disordered" evidence="1">
    <location>
        <begin position="48"/>
        <end position="130"/>
    </location>
</feature>